<proteinExistence type="predicted"/>
<dbReference type="Gene3D" id="2.60.40.1180">
    <property type="entry name" value="Golgi alpha-mannosidase II"/>
    <property type="match status" value="1"/>
</dbReference>
<dbReference type="InterPro" id="IPR013780">
    <property type="entry name" value="Glyco_hydro_b"/>
</dbReference>
<dbReference type="EMBL" id="CP003642">
    <property type="protein sequence ID" value="AFZ25940.1"/>
    <property type="molecule type" value="Genomic_DNA"/>
</dbReference>
<keyword evidence="3" id="KW-1185">Reference proteome</keyword>
<reference evidence="2 3" key="1">
    <citation type="submission" date="2012-06" db="EMBL/GenBank/DDBJ databases">
        <title>Finished chromosome of genome of Cylindrospermum stagnale PCC 7417.</title>
        <authorList>
            <consortium name="US DOE Joint Genome Institute"/>
            <person name="Gugger M."/>
            <person name="Coursin T."/>
            <person name="Rippka R."/>
            <person name="Tandeau De Marsac N."/>
            <person name="Huntemann M."/>
            <person name="Wei C.-L."/>
            <person name="Han J."/>
            <person name="Detter J.C."/>
            <person name="Han C."/>
            <person name="Tapia R."/>
            <person name="Chen A."/>
            <person name="Kyrpides N."/>
            <person name="Mavromatis K."/>
            <person name="Markowitz V."/>
            <person name="Szeto E."/>
            <person name="Ivanova N."/>
            <person name="Pagani I."/>
            <person name="Pati A."/>
            <person name="Goodwin L."/>
            <person name="Nordberg H.P."/>
            <person name="Cantor M.N."/>
            <person name="Hua S.X."/>
            <person name="Woyke T."/>
            <person name="Kerfeld C.A."/>
        </authorList>
    </citation>
    <scope>NUCLEOTIDE SEQUENCE [LARGE SCALE GENOMIC DNA]</scope>
    <source>
        <strain evidence="2 3">PCC 7417</strain>
    </source>
</reference>
<dbReference type="eggNOG" id="COG3534">
    <property type="taxonomic scope" value="Bacteria"/>
</dbReference>
<accession>K9WZZ4</accession>
<organism evidence="2 3">
    <name type="scientific">Cylindrospermum stagnale PCC 7417</name>
    <dbReference type="NCBI Taxonomy" id="56107"/>
    <lineage>
        <taxon>Bacteria</taxon>
        <taxon>Bacillati</taxon>
        <taxon>Cyanobacteriota</taxon>
        <taxon>Cyanophyceae</taxon>
        <taxon>Nostocales</taxon>
        <taxon>Nostocaceae</taxon>
        <taxon>Cylindrospermum</taxon>
    </lineage>
</organism>
<evidence type="ECO:0000259" key="1">
    <source>
        <dbReference type="Pfam" id="PF12891"/>
    </source>
</evidence>
<protein>
    <recommendedName>
        <fullName evidence="1">Glycoside hydrolase family 44 catalytic domain-containing protein</fullName>
    </recommendedName>
</protein>
<dbReference type="Gene3D" id="3.20.20.80">
    <property type="entry name" value="Glycosidases"/>
    <property type="match status" value="1"/>
</dbReference>
<sequence length="554" mass="61164">MTQLTLQLSINPAAARHPISPLIYGINAIGINDEDFNKLSQAIKSPVVRWGGNATTRYNWENDFYNTGKDWYFENIPRDNPDRSQLPNNSAADRFIQRNKAAGTESFITVPIIGWVAKAKAKTENDPNPLGHPYNCGFKVSKYGEQQSTDPYDPDCGNGIRRSDSSRITGNDPTDTSIAVGPDFIRRWVAHLVKKFGNASAGGVRFYGLDNEPGIWFETHRDVYPGYLSYEELLQRNIDYAAAIRQADPNAQILGPVQDGWTRYFYSSYGSYPDKTAEADRKAHNGQAFVAWYLTQLYAHDQQSGKRTIDYLNLHYYPQAAGVALSPAGNNTTQALRLRSTRSLWDTSYVDESWIKDTENGNTAVQLIPRMRAWVNRHYPGLKLGISEYNFGAIDDINGALAQADVLGIFGREDVGLATLWGAKVWNKQPALTADLPVVFAFRMYQNYDGQGSKFGDISIPAASADQGQLAIYAAQRSSDGALTLMIINKSDTALSAQIDLGDFIGGESAQHYHYSATDLHSIVKQTDLPISNGAINGTFAAKSINLLIIAGSI</sequence>
<dbReference type="Proteomes" id="UP000010475">
    <property type="component" value="Chromosome"/>
</dbReference>
<dbReference type="RefSeq" id="WP_015209185.1">
    <property type="nucleotide sequence ID" value="NC_019757.1"/>
</dbReference>
<dbReference type="SUPFAM" id="SSF51445">
    <property type="entry name" value="(Trans)glycosidases"/>
    <property type="match status" value="1"/>
</dbReference>
<evidence type="ECO:0000313" key="2">
    <source>
        <dbReference type="EMBL" id="AFZ25940.1"/>
    </source>
</evidence>
<dbReference type="PATRIC" id="fig|56107.3.peg.4203"/>
<gene>
    <name evidence="2" type="ORF">Cylst_3823</name>
</gene>
<dbReference type="HOGENOM" id="CLU_015111_1_0_3"/>
<dbReference type="Pfam" id="PF12891">
    <property type="entry name" value="Glyco_hydro_44"/>
    <property type="match status" value="1"/>
</dbReference>
<dbReference type="InterPro" id="IPR017853">
    <property type="entry name" value="GH"/>
</dbReference>
<feature type="domain" description="Glycoside hydrolase family 44 catalytic" evidence="1">
    <location>
        <begin position="65"/>
        <end position="320"/>
    </location>
</feature>
<dbReference type="KEGG" id="csg:Cylst_3823"/>
<dbReference type="OrthoDB" id="9803686at2"/>
<dbReference type="AlphaFoldDB" id="K9WZZ4"/>
<dbReference type="InterPro" id="IPR024745">
    <property type="entry name" value="GH44_cat"/>
</dbReference>
<evidence type="ECO:0000313" key="3">
    <source>
        <dbReference type="Proteomes" id="UP000010475"/>
    </source>
</evidence>
<name>K9WZZ4_9NOST</name>